<dbReference type="STRING" id="578458.D8PLX1"/>
<dbReference type="Pfam" id="PF10521">
    <property type="entry name" value="Tti2"/>
    <property type="match status" value="1"/>
</dbReference>
<dbReference type="GO" id="GO:0110078">
    <property type="term" value="C:TTT Hsp90 cochaperone complex"/>
    <property type="evidence" value="ECO:0007669"/>
    <property type="project" value="InterPro"/>
</dbReference>
<dbReference type="InParanoid" id="D8PLX1"/>
<dbReference type="PANTHER" id="PTHR32226">
    <property type="entry name" value="TELO2-INTERACTING PROTEIN 2"/>
    <property type="match status" value="1"/>
</dbReference>
<sequence>DILESSFPQPGRETLTRLLITKIKPAFQGSPHPQLNTSTGRKLPRQAGGAMAGQDFYEEQAWKADASAVALVGWCARHMDVKAYEDLWHLIIPPIMTLLDDYQSAYKLRGNVVVRDMLARVPAGLLKRTGVAALLQTSLNKSLGVTEGTHAPAILREASAAILSLVALTTVEGSRERFDQLCALLGDGIIGTTWTYASREKDVMLASLQALPAVVDALGVGAARYLRVLVSQLSHVLEEDMPVKHQLASLEALDSVLRQCGPCVHRWRGTLLDGIARAWVRLMEKQVACGESMWAVPGVAASADGDCIQQKRRTRW</sequence>
<dbReference type="HOGENOM" id="CLU_046584_0_0_1"/>
<accession>D8PLX1</accession>
<evidence type="ECO:0000313" key="2">
    <source>
        <dbReference type="EMBL" id="EFJ03415.1"/>
    </source>
</evidence>
<feature type="non-terminal residue" evidence="2">
    <location>
        <position position="1"/>
    </location>
</feature>
<dbReference type="InterPro" id="IPR016024">
    <property type="entry name" value="ARM-type_fold"/>
</dbReference>
<gene>
    <name evidence="2" type="ORF">SCHCODRAFT_46474</name>
</gene>
<dbReference type="GO" id="GO:0005829">
    <property type="term" value="C:cytosol"/>
    <property type="evidence" value="ECO:0007669"/>
    <property type="project" value="TreeGrafter"/>
</dbReference>
<keyword evidence="3" id="KW-1185">Reference proteome</keyword>
<organism evidence="3">
    <name type="scientific">Schizophyllum commune (strain H4-8 / FGSC 9210)</name>
    <name type="common">Split gill fungus</name>
    <dbReference type="NCBI Taxonomy" id="578458"/>
    <lineage>
        <taxon>Eukaryota</taxon>
        <taxon>Fungi</taxon>
        <taxon>Dikarya</taxon>
        <taxon>Basidiomycota</taxon>
        <taxon>Agaricomycotina</taxon>
        <taxon>Agaricomycetes</taxon>
        <taxon>Agaricomycetidae</taxon>
        <taxon>Agaricales</taxon>
        <taxon>Schizophyllaceae</taxon>
        <taxon>Schizophyllum</taxon>
    </lineage>
</organism>
<dbReference type="AlphaFoldDB" id="D8PLX1"/>
<name>D8PLX1_SCHCM</name>
<dbReference type="PANTHER" id="PTHR32226:SF2">
    <property type="entry name" value="TELO2-INTERACTING PROTEIN 2"/>
    <property type="match status" value="1"/>
</dbReference>
<dbReference type="Proteomes" id="UP000007431">
    <property type="component" value="Unassembled WGS sequence"/>
</dbReference>
<dbReference type="OMA" id="PMASQDY"/>
<dbReference type="InterPro" id="IPR018870">
    <property type="entry name" value="Tti2"/>
</dbReference>
<dbReference type="VEuPathDB" id="FungiDB:SCHCODRAFT_02624635"/>
<reference evidence="2 3" key="1">
    <citation type="journal article" date="2010" name="Nat. Biotechnol.">
        <title>Genome sequence of the model mushroom Schizophyllum commune.</title>
        <authorList>
            <person name="Ohm R.A."/>
            <person name="de Jong J.F."/>
            <person name="Lugones L.G."/>
            <person name="Aerts A."/>
            <person name="Kothe E."/>
            <person name="Stajich J.E."/>
            <person name="de Vries R.P."/>
            <person name="Record E."/>
            <person name="Levasseur A."/>
            <person name="Baker S.E."/>
            <person name="Bartholomew K.A."/>
            <person name="Coutinho P.M."/>
            <person name="Erdmann S."/>
            <person name="Fowler T.J."/>
            <person name="Gathman A.C."/>
            <person name="Lombard V."/>
            <person name="Henrissat B."/>
            <person name="Knabe N."/>
            <person name="Kuees U."/>
            <person name="Lilly W.W."/>
            <person name="Lindquist E."/>
            <person name="Lucas S."/>
            <person name="Magnuson J.K."/>
            <person name="Piumi F."/>
            <person name="Raudaskoski M."/>
            <person name="Salamov A."/>
            <person name="Schmutz J."/>
            <person name="Schwarze F.W.M.R."/>
            <person name="vanKuyk P.A."/>
            <person name="Horton J.S."/>
            <person name="Grigoriev I.V."/>
            <person name="Woesten H.A.B."/>
        </authorList>
    </citation>
    <scope>NUCLEOTIDE SEQUENCE [LARGE SCALE GENOMIC DNA]</scope>
    <source>
        <strain evidence="3">H4-8 / FGSC 9210</strain>
    </source>
</reference>
<evidence type="ECO:0000256" key="1">
    <source>
        <dbReference type="ARBA" id="ARBA00034736"/>
    </source>
</evidence>
<comment type="similarity">
    <text evidence="1">Belongs to the TTI2 family.</text>
</comment>
<evidence type="ECO:0000313" key="3">
    <source>
        <dbReference type="Proteomes" id="UP000007431"/>
    </source>
</evidence>
<dbReference type="SUPFAM" id="SSF48371">
    <property type="entry name" value="ARM repeat"/>
    <property type="match status" value="1"/>
</dbReference>
<dbReference type="EMBL" id="GL377302">
    <property type="protein sequence ID" value="EFJ03415.1"/>
    <property type="molecule type" value="Genomic_DNA"/>
</dbReference>
<dbReference type="GO" id="GO:0005634">
    <property type="term" value="C:nucleus"/>
    <property type="evidence" value="ECO:0007669"/>
    <property type="project" value="TreeGrafter"/>
</dbReference>
<proteinExistence type="inferred from homology"/>
<dbReference type="eggNOG" id="ENOG502S3SJ">
    <property type="taxonomic scope" value="Eukaryota"/>
</dbReference>
<protein>
    <submittedName>
        <fullName evidence="2">Expressed protein</fullName>
    </submittedName>
</protein>